<organism evidence="4 5">
    <name type="scientific">Wuchereria bancrofti</name>
    <dbReference type="NCBI Taxonomy" id="6293"/>
    <lineage>
        <taxon>Eukaryota</taxon>
        <taxon>Metazoa</taxon>
        <taxon>Ecdysozoa</taxon>
        <taxon>Nematoda</taxon>
        <taxon>Chromadorea</taxon>
        <taxon>Rhabditida</taxon>
        <taxon>Spirurina</taxon>
        <taxon>Spiruromorpha</taxon>
        <taxon>Filarioidea</taxon>
        <taxon>Onchocercidae</taxon>
        <taxon>Wuchereria</taxon>
    </lineage>
</organism>
<dbReference type="PANTHER" id="PTHR45775">
    <property type="entry name" value="RAD, GEM/KIR FAMILY MEMBER 2, ISOFORM C"/>
    <property type="match status" value="1"/>
</dbReference>
<evidence type="ECO:0000256" key="2">
    <source>
        <dbReference type="ARBA" id="ARBA00022553"/>
    </source>
</evidence>
<dbReference type="PANTHER" id="PTHR45775:SF11">
    <property type="entry name" value="GTP-BINDING PROTEIN GEM"/>
    <property type="match status" value="1"/>
</dbReference>
<dbReference type="SMART" id="SM00173">
    <property type="entry name" value="RAS"/>
    <property type="match status" value="1"/>
</dbReference>
<feature type="region of interest" description="Disordered" evidence="3">
    <location>
        <begin position="224"/>
        <end position="247"/>
    </location>
</feature>
<dbReference type="GO" id="GO:0003924">
    <property type="term" value="F:GTPase activity"/>
    <property type="evidence" value="ECO:0007669"/>
    <property type="project" value="InterPro"/>
</dbReference>
<reference evidence="4" key="2">
    <citation type="journal article" date="2016" name="Mol. Ecol.">
        <title>Population genomics of the filarial nematode parasite Wuchereria bancrofti from mosquitoes.</title>
        <authorList>
            <person name="Small S.T."/>
            <person name="Reimer L.J."/>
            <person name="Tisch D.J."/>
            <person name="King C.L."/>
            <person name="Christensen B.M."/>
            <person name="Siba P.M."/>
            <person name="Kazura J.W."/>
            <person name="Serre D."/>
            <person name="Zimmerman P.A."/>
        </authorList>
    </citation>
    <scope>NUCLEOTIDE SEQUENCE</scope>
    <source>
        <strain evidence="4">pt0022</strain>
    </source>
</reference>
<dbReference type="InterPro" id="IPR001806">
    <property type="entry name" value="Small_GTPase"/>
</dbReference>
<evidence type="ECO:0000313" key="5">
    <source>
        <dbReference type="WBParaSite" id="mrna-Wban_09130"/>
    </source>
</evidence>
<evidence type="ECO:0000256" key="3">
    <source>
        <dbReference type="SAM" id="MobiDB-lite"/>
    </source>
</evidence>
<dbReference type="GO" id="GO:0005246">
    <property type="term" value="F:calcium channel regulator activity"/>
    <property type="evidence" value="ECO:0007669"/>
    <property type="project" value="TreeGrafter"/>
</dbReference>
<dbReference type="GO" id="GO:0005886">
    <property type="term" value="C:plasma membrane"/>
    <property type="evidence" value="ECO:0007669"/>
    <property type="project" value="TreeGrafter"/>
</dbReference>
<dbReference type="SUPFAM" id="SSF52540">
    <property type="entry name" value="P-loop containing nucleoside triphosphate hydrolases"/>
    <property type="match status" value="1"/>
</dbReference>
<dbReference type="Gene3D" id="3.40.50.300">
    <property type="entry name" value="P-loop containing nucleotide triphosphate hydrolases"/>
    <property type="match status" value="1"/>
</dbReference>
<sequence>MKKSNQFQSYEYMHGKPVMHTGRRLPPTPILSNHISLSQTAPTTANSSPKIILTKNNSVNSGCLFAFQNIELNRGAQSYDDNLPMIHSSNRRILLNQGQSHNSTPHIAIKPIVSMNQPLRSQSFRHRPRTSVHVKRHPFDDSAQQVRERRRSTPNIFRYSTLHSRHRPSDITRTDVWPKPRETVAEDRFLNLIDSDDYTRVREFNIDEKGTVVSRGDSFRLKSPSCHKRELRKADRSGLSNESNSSHSISECISHSVHIQYLSDECIIPASNNEKDENNQPSTSTAFYEIYVLGSTGVGKTALIGQFMTSDHRNTYATDIEQVDNTVSIIIGDKESELTFLEIDPHNDCSWLDGKADIYLLVYSIDSKSSFKEVMNVVDCLRESESARHTPIVMAANKVDLERKRAVSKTDAKNAAMTYSFAHYEVSVALNLDIDDLLVGLIAEIKHSLKSDLLDFCDDVKLSKENNDTEVIEEPSDFKAAIRRYSRRRRQQMGDISEKQANKCTHFKSNLVERFRNWRRLLPNLNY</sequence>
<dbReference type="Pfam" id="PF00071">
    <property type="entry name" value="Ras"/>
    <property type="match status" value="1"/>
</dbReference>
<dbReference type="InterPro" id="IPR027417">
    <property type="entry name" value="P-loop_NTPase"/>
</dbReference>
<dbReference type="PROSITE" id="PS51419">
    <property type="entry name" value="RAB"/>
    <property type="match status" value="1"/>
</dbReference>
<dbReference type="SMART" id="SM00175">
    <property type="entry name" value="RAB"/>
    <property type="match status" value="1"/>
</dbReference>
<dbReference type="PROSITE" id="PS51421">
    <property type="entry name" value="RAS"/>
    <property type="match status" value="1"/>
</dbReference>
<dbReference type="Proteomes" id="UP000093561">
    <property type="component" value="Unassembled WGS sequence"/>
</dbReference>
<reference evidence="4" key="1">
    <citation type="submission" date="2015-03" db="EMBL/GenBank/DDBJ databases">
        <title>Wuchereria bancrofti Genome Sequencing Papua New Guinea Strain.</title>
        <authorList>
            <person name="Small S.T."/>
            <person name="Serre D."/>
            <person name="Zimmerman P.A."/>
        </authorList>
    </citation>
    <scope>NUCLEOTIDE SEQUENCE [LARGE SCALE GENOMIC DNA]</scope>
    <source>
        <strain evidence="4">pt0022</strain>
    </source>
</reference>
<evidence type="ECO:0000313" key="4">
    <source>
        <dbReference type="Proteomes" id="UP000093561"/>
    </source>
</evidence>
<dbReference type="GO" id="GO:0005525">
    <property type="term" value="F:GTP binding"/>
    <property type="evidence" value="ECO:0007669"/>
    <property type="project" value="InterPro"/>
</dbReference>
<dbReference type="InterPro" id="IPR051641">
    <property type="entry name" value="RGK_GTP-binding_reg"/>
</dbReference>
<reference evidence="5" key="3">
    <citation type="submission" date="2024-02" db="UniProtKB">
        <authorList>
            <consortium name="WormBaseParasite"/>
        </authorList>
    </citation>
    <scope>IDENTIFICATION</scope>
    <source>
        <strain evidence="5">pt0022</strain>
    </source>
</reference>
<accession>A0AAF5Q3E7</accession>
<proteinExistence type="inferred from homology"/>
<dbReference type="PRINTS" id="PR00449">
    <property type="entry name" value="RASTRNSFRMNG"/>
</dbReference>
<evidence type="ECO:0000256" key="1">
    <source>
        <dbReference type="ARBA" id="ARBA00008846"/>
    </source>
</evidence>
<dbReference type="AlphaFoldDB" id="A0AAF5Q3E7"/>
<comment type="similarity">
    <text evidence="1">Belongs to the small GTPase superfamily. RGK family.</text>
</comment>
<keyword evidence="2" id="KW-0597">Phosphoprotein</keyword>
<name>A0AAF5Q3E7_WUCBA</name>
<dbReference type="WBParaSite" id="mrna-Wban_09130">
    <property type="protein sequence ID" value="mrna-Wban_09130"/>
    <property type="gene ID" value="Wban_09130"/>
</dbReference>
<protein>
    <submittedName>
        <fullName evidence="5">Ras family protein</fullName>
    </submittedName>
</protein>